<keyword evidence="2" id="KW-1185">Reference proteome</keyword>
<accession>A0A495R0K6</accession>
<name>A0A495R0K6_9EURY</name>
<reference evidence="1 2" key="1">
    <citation type="submission" date="2018-10" db="EMBL/GenBank/DDBJ databases">
        <title>Genomic Encyclopedia of Archaeal and Bacterial Type Strains, Phase II (KMG-II): from individual species to whole genera.</title>
        <authorList>
            <person name="Goeker M."/>
        </authorList>
    </citation>
    <scope>NUCLEOTIDE SEQUENCE [LARGE SCALE GENOMIC DNA]</scope>
    <source>
        <strain evidence="1 2">DSM 11927</strain>
    </source>
</reference>
<protein>
    <submittedName>
        <fullName evidence="1">Uncharacterized protein</fullName>
    </submittedName>
</protein>
<dbReference type="EMBL" id="RBWW01000001">
    <property type="protein sequence ID" value="RKS80843.1"/>
    <property type="molecule type" value="Genomic_DNA"/>
</dbReference>
<gene>
    <name evidence="1" type="ORF">BDK61_0102</name>
</gene>
<sequence>MPGWSCTVSAGIVVAERVALAQLRVGVHLDQRVGDLLDRSLGDGRSLDICERGVVAHGRMWLFN</sequence>
<organism evidence="1 2">
    <name type="scientific">Haloarcula quadrata</name>
    <dbReference type="NCBI Taxonomy" id="182779"/>
    <lineage>
        <taxon>Archaea</taxon>
        <taxon>Methanobacteriati</taxon>
        <taxon>Methanobacteriota</taxon>
        <taxon>Stenosarchaea group</taxon>
        <taxon>Halobacteria</taxon>
        <taxon>Halobacteriales</taxon>
        <taxon>Haloarculaceae</taxon>
        <taxon>Haloarcula</taxon>
    </lineage>
</organism>
<comment type="caution">
    <text evidence="1">The sequence shown here is derived from an EMBL/GenBank/DDBJ whole genome shotgun (WGS) entry which is preliminary data.</text>
</comment>
<dbReference type="Proteomes" id="UP000268233">
    <property type="component" value="Unassembled WGS sequence"/>
</dbReference>
<evidence type="ECO:0000313" key="1">
    <source>
        <dbReference type="EMBL" id="RKS80843.1"/>
    </source>
</evidence>
<dbReference type="AlphaFoldDB" id="A0A495R0K6"/>
<evidence type="ECO:0000313" key="2">
    <source>
        <dbReference type="Proteomes" id="UP000268233"/>
    </source>
</evidence>
<proteinExistence type="predicted"/>